<gene>
    <name evidence="3" type="primary">pilO</name>
    <name evidence="3" type="ORF">Q4490_08790</name>
    <name evidence="4" type="ORF">Q8W30_12075</name>
</gene>
<dbReference type="Gene3D" id="1.10.287.540">
    <property type="entry name" value="Helix hairpin bin"/>
    <property type="match status" value="1"/>
</dbReference>
<keyword evidence="1" id="KW-0175">Coiled coil</keyword>
<protein>
    <submittedName>
        <fullName evidence="3">Type 4a pilus biogenesis protein PilO</fullName>
    </submittedName>
</protein>
<evidence type="ECO:0000256" key="1">
    <source>
        <dbReference type="SAM" id="Coils"/>
    </source>
</evidence>
<dbReference type="Pfam" id="PF04350">
    <property type="entry name" value="PilO"/>
    <property type="match status" value="1"/>
</dbReference>
<dbReference type="RefSeq" id="WP_075171081.1">
    <property type="nucleotide sequence ID" value="NZ_CAXHZV010000033.1"/>
</dbReference>
<comment type="caution">
    <text evidence="3">The sequence shown here is derived from an EMBL/GenBank/DDBJ whole genome shotgun (WGS) entry which is preliminary data.</text>
</comment>
<keyword evidence="2" id="KW-0472">Membrane</keyword>
<evidence type="ECO:0000313" key="5">
    <source>
        <dbReference type="Proteomes" id="UP001169862"/>
    </source>
</evidence>
<dbReference type="InterPro" id="IPR007445">
    <property type="entry name" value="PilO"/>
</dbReference>
<evidence type="ECO:0000313" key="4">
    <source>
        <dbReference type="EMBL" id="MDP2523307.1"/>
    </source>
</evidence>
<dbReference type="Proteomes" id="UP001169862">
    <property type="component" value="Unassembled WGS sequence"/>
</dbReference>
<organism evidence="3 5">
    <name type="scientific">Neptunomonas phycophila</name>
    <dbReference type="NCBI Taxonomy" id="1572645"/>
    <lineage>
        <taxon>Bacteria</taxon>
        <taxon>Pseudomonadati</taxon>
        <taxon>Pseudomonadota</taxon>
        <taxon>Gammaproteobacteria</taxon>
        <taxon>Oceanospirillales</taxon>
        <taxon>Oceanospirillaceae</taxon>
        <taxon>Neptunomonas</taxon>
    </lineage>
</organism>
<dbReference type="Gene3D" id="3.30.70.60">
    <property type="match status" value="1"/>
</dbReference>
<keyword evidence="2" id="KW-0812">Transmembrane</keyword>
<dbReference type="PANTHER" id="PTHR39555:SF1">
    <property type="entry name" value="TYPE IV PILUS INNER MEMBRANE COMPONENT PILO"/>
    <property type="match status" value="1"/>
</dbReference>
<evidence type="ECO:0000256" key="2">
    <source>
        <dbReference type="SAM" id="Phobius"/>
    </source>
</evidence>
<evidence type="ECO:0000313" key="3">
    <source>
        <dbReference type="EMBL" id="MDO6453661.1"/>
    </source>
</evidence>
<dbReference type="AlphaFoldDB" id="A0AAW7XIV1"/>
<reference evidence="3" key="1">
    <citation type="submission" date="2023-07" db="EMBL/GenBank/DDBJ databases">
        <title>Genome content predicts the carbon catabolic preferences of heterotrophic bacteria.</title>
        <authorList>
            <person name="Gralka M."/>
        </authorList>
    </citation>
    <scope>NUCLEOTIDE SEQUENCE</scope>
    <source>
        <strain evidence="4">5G01</strain>
        <strain evidence="3">I2M16</strain>
    </source>
</reference>
<sequence>MQAFKAAFQGFDPNNLDVNTAGNWPIGIKVIVYLLFFILVLFAGNHFYISDKAGQLDREVAKETDLRQEFQRKSFQVANLAALRKQMADVEEEFSELLRQLPTEKEVPGLLEDISDIGRAAGLDIKLIELAPEKKEQFYIELPINIVVRGTYHQMGQFVSGIAAIRRIVTLHDFIITPVPEGGLEMKILAKTYRYDDTEK</sequence>
<keyword evidence="6" id="KW-1185">Reference proteome</keyword>
<dbReference type="GeneID" id="89454973"/>
<proteinExistence type="predicted"/>
<dbReference type="PANTHER" id="PTHR39555">
    <property type="entry name" value="FIMBRIAL ASSEMBLY PROTEIN PILO-LIKE PROTEIN-RELATED"/>
    <property type="match status" value="1"/>
</dbReference>
<dbReference type="InterPro" id="IPR014717">
    <property type="entry name" value="Transl_elong_EF1B/ribsomal_bS6"/>
</dbReference>
<dbReference type="EMBL" id="JAUOPG010000005">
    <property type="protein sequence ID" value="MDO6453661.1"/>
    <property type="molecule type" value="Genomic_DNA"/>
</dbReference>
<feature type="transmembrane region" description="Helical" evidence="2">
    <location>
        <begin position="26"/>
        <end position="48"/>
    </location>
</feature>
<dbReference type="GO" id="GO:0043683">
    <property type="term" value="P:type IV pilus assembly"/>
    <property type="evidence" value="ECO:0007669"/>
    <property type="project" value="InterPro"/>
</dbReference>
<dbReference type="EMBL" id="JAUYVO010000008">
    <property type="protein sequence ID" value="MDP2523307.1"/>
    <property type="molecule type" value="Genomic_DNA"/>
</dbReference>
<dbReference type="GO" id="GO:0043107">
    <property type="term" value="P:type IV pilus-dependent motility"/>
    <property type="evidence" value="ECO:0007669"/>
    <property type="project" value="InterPro"/>
</dbReference>
<dbReference type="PIRSF" id="PIRSF016482">
    <property type="entry name" value="PilO"/>
    <property type="match status" value="1"/>
</dbReference>
<accession>A0AAW7XIV1</accession>
<evidence type="ECO:0000313" key="6">
    <source>
        <dbReference type="Proteomes" id="UP001177341"/>
    </source>
</evidence>
<feature type="coiled-coil region" evidence="1">
    <location>
        <begin position="73"/>
        <end position="100"/>
    </location>
</feature>
<dbReference type="Proteomes" id="UP001177341">
    <property type="component" value="Unassembled WGS sequence"/>
</dbReference>
<keyword evidence="2" id="KW-1133">Transmembrane helix</keyword>
<name>A0AAW7XIV1_9GAMM</name>